<dbReference type="EMBL" id="LN899825">
    <property type="protein sequence ID" value="CUV37502.1"/>
    <property type="molecule type" value="Genomic_DNA"/>
</dbReference>
<name>A0A0S4W823_RALSL</name>
<dbReference type="EMBL" id="LN899823">
    <property type="protein sequence ID" value="CUV25332.1"/>
    <property type="molecule type" value="Genomic_DNA"/>
</dbReference>
<accession>A0A0S4W823</accession>
<protein>
    <submittedName>
        <fullName evidence="3">Uncharacterized protein</fullName>
    </submittedName>
</protein>
<evidence type="ECO:0000313" key="4">
    <source>
        <dbReference type="EMBL" id="CUV62425.1"/>
    </source>
</evidence>
<evidence type="ECO:0000313" key="1">
    <source>
        <dbReference type="EMBL" id="CUV25332.1"/>
    </source>
</evidence>
<organism evidence="3">
    <name type="scientific">Ralstonia solanacearum</name>
    <name type="common">Pseudomonas solanacearum</name>
    <dbReference type="NCBI Taxonomy" id="305"/>
    <lineage>
        <taxon>Bacteria</taxon>
        <taxon>Pseudomonadati</taxon>
        <taxon>Pseudomonadota</taxon>
        <taxon>Betaproteobacteria</taxon>
        <taxon>Burkholderiales</taxon>
        <taxon>Burkholderiaceae</taxon>
        <taxon>Ralstonia</taxon>
        <taxon>Ralstonia solanacearum species complex</taxon>
    </lineage>
</organism>
<dbReference type="EMBL" id="LN899822">
    <property type="protein sequence ID" value="CUV62425.1"/>
    <property type="molecule type" value="Genomic_DNA"/>
</dbReference>
<evidence type="ECO:0000313" key="2">
    <source>
        <dbReference type="EMBL" id="CUV37502.1"/>
    </source>
</evidence>
<proteinExistence type="predicted"/>
<reference evidence="3" key="1">
    <citation type="submission" date="2015-10" db="EMBL/GenBank/DDBJ databases">
        <authorList>
            <person name="Gilbert D.G."/>
        </authorList>
    </citation>
    <scope>NUCLEOTIDE SEQUENCE</scope>
    <source>
        <strain evidence="3">Phyl III-seqv23</strain>
    </source>
</reference>
<gene>
    <name evidence="4" type="ORF">RD1301_v1_2320002</name>
    <name evidence="1" type="ORF">RUN1744_v1_930005</name>
    <name evidence="2" type="ORF">TD1301_v1_3670002</name>
    <name evidence="3" type="ORF">TF3108_v1_1420005</name>
</gene>
<sequence>MLIIQLPQSEMDIRVAQPLRTLNSVIETFERLIIVLRTEMNIPDCHVDPRCSIPLMMIFRQQAKSGDIFLPPSIEITSLDKIITLLAQSRDFRINRIRKCFHHGSSHQIRYPL</sequence>
<dbReference type="EMBL" id="LN899826">
    <property type="protein sequence ID" value="CUV42655.1"/>
    <property type="molecule type" value="Genomic_DNA"/>
</dbReference>
<dbReference type="AlphaFoldDB" id="A0A0S4W823"/>
<evidence type="ECO:0000313" key="3">
    <source>
        <dbReference type="EMBL" id="CUV42655.1"/>
    </source>
</evidence>